<reference evidence="1 2" key="1">
    <citation type="journal article" date="2024" name="BMC Biol.">
        <title>Comparative genomics of Ascetosporea gives new insight into the evolutionary basis for animal parasitism in Rhizaria.</title>
        <authorList>
            <person name="Hiltunen Thoren M."/>
            <person name="Onut-Brannstrom I."/>
            <person name="Alfjorden A."/>
            <person name="Peckova H."/>
            <person name="Swords F."/>
            <person name="Hooper C."/>
            <person name="Holzer A.S."/>
            <person name="Bass D."/>
            <person name="Burki F."/>
        </authorList>
    </citation>
    <scope>NUCLEOTIDE SEQUENCE [LARGE SCALE GENOMIC DNA]</scope>
    <source>
        <strain evidence="1">20-A016</strain>
    </source>
</reference>
<organism evidence="1 2">
    <name type="scientific">Bonamia ostreae</name>
    <dbReference type="NCBI Taxonomy" id="126728"/>
    <lineage>
        <taxon>Eukaryota</taxon>
        <taxon>Sar</taxon>
        <taxon>Rhizaria</taxon>
        <taxon>Endomyxa</taxon>
        <taxon>Ascetosporea</taxon>
        <taxon>Haplosporida</taxon>
        <taxon>Bonamia</taxon>
    </lineage>
</organism>
<evidence type="ECO:0000313" key="2">
    <source>
        <dbReference type="Proteomes" id="UP001439008"/>
    </source>
</evidence>
<name>A0ABV2AUC0_9EUKA</name>
<dbReference type="EMBL" id="JBDODL010005351">
    <property type="protein sequence ID" value="MES1923260.1"/>
    <property type="molecule type" value="Genomic_DNA"/>
</dbReference>
<protein>
    <submittedName>
        <fullName evidence="1">Uncharacterized protein</fullName>
    </submittedName>
</protein>
<proteinExistence type="predicted"/>
<gene>
    <name evidence="1" type="ORF">MHBO_004805</name>
</gene>
<keyword evidence="2" id="KW-1185">Reference proteome</keyword>
<dbReference type="Proteomes" id="UP001439008">
    <property type="component" value="Unassembled WGS sequence"/>
</dbReference>
<comment type="caution">
    <text evidence="1">The sequence shown here is derived from an EMBL/GenBank/DDBJ whole genome shotgun (WGS) entry which is preliminary data.</text>
</comment>
<accession>A0ABV2AUC0</accession>
<evidence type="ECO:0000313" key="1">
    <source>
        <dbReference type="EMBL" id="MES1923260.1"/>
    </source>
</evidence>
<sequence>MVPPNTTVYVTSTQTSSTEIECTVSLTQQENYTTVSDTLLMKSTEPPGNELTCKFRVQRELHGFRKSEYIYCHHCRISLFSNFDFSGKIWTVQTFVDIVF</sequence>